<dbReference type="PANTHER" id="PTHR43854:SF1">
    <property type="entry name" value="INDOLEPYRUVATE OXIDOREDUCTASE SUBUNIT IORB"/>
    <property type="match status" value="1"/>
</dbReference>
<protein>
    <submittedName>
        <fullName evidence="3">2-oxoacid:acceptor oxidoreductase family protein</fullName>
    </submittedName>
</protein>
<evidence type="ECO:0000259" key="2">
    <source>
        <dbReference type="Pfam" id="PF01558"/>
    </source>
</evidence>
<evidence type="ECO:0000256" key="1">
    <source>
        <dbReference type="ARBA" id="ARBA00023002"/>
    </source>
</evidence>
<organism evidence="3 4">
    <name type="scientific">Ignisphaera cupida</name>
    <dbReference type="NCBI Taxonomy" id="3050454"/>
    <lineage>
        <taxon>Archaea</taxon>
        <taxon>Thermoproteota</taxon>
        <taxon>Thermoprotei</taxon>
        <taxon>Desulfurococcales</taxon>
        <taxon>Desulfurococcaceae</taxon>
        <taxon>Ignisphaera</taxon>
    </lineage>
</organism>
<keyword evidence="1" id="KW-0560">Oxidoreductase</keyword>
<comment type="caution">
    <text evidence="3">The sequence shown here is derived from an EMBL/GenBank/DDBJ whole genome shotgun (WGS) entry which is preliminary data.</text>
</comment>
<keyword evidence="4" id="KW-1185">Reference proteome</keyword>
<dbReference type="EMBL" id="JASNVW010000013">
    <property type="protein sequence ID" value="MDK6029547.1"/>
    <property type="molecule type" value="Genomic_DNA"/>
</dbReference>
<dbReference type="SUPFAM" id="SSF53323">
    <property type="entry name" value="Pyruvate-ferredoxin oxidoreductase, PFOR, domain III"/>
    <property type="match status" value="1"/>
</dbReference>
<gene>
    <name evidence="3" type="ORF">QPL79_09240</name>
</gene>
<dbReference type="InterPro" id="IPR052198">
    <property type="entry name" value="IorB_Oxidoreductase"/>
</dbReference>
<dbReference type="GO" id="GO:0016491">
    <property type="term" value="F:oxidoreductase activity"/>
    <property type="evidence" value="ECO:0007669"/>
    <property type="project" value="UniProtKB-KW"/>
</dbReference>
<dbReference type="RefSeq" id="WP_285274534.1">
    <property type="nucleotide sequence ID" value="NZ_JASNVW010000013.1"/>
</dbReference>
<dbReference type="InterPro" id="IPR019752">
    <property type="entry name" value="Pyrv/ketoisovalerate_OxRed_cat"/>
</dbReference>
<feature type="domain" description="Pyruvate/ketoisovalerate oxidoreductase catalytic" evidence="2">
    <location>
        <begin position="21"/>
        <end position="195"/>
    </location>
</feature>
<name>A0ABD4Z941_9CREN</name>
<dbReference type="AlphaFoldDB" id="A0ABD4Z941"/>
<dbReference type="PANTHER" id="PTHR43854">
    <property type="entry name" value="INDOLEPYRUVATE OXIDOREDUCTASE SUBUNIT IORB"/>
    <property type="match status" value="1"/>
</dbReference>
<accession>A0ABD4Z941</accession>
<sequence length="211" mass="23266">MSVQRNNKEGIRIESVFTGVGGQGIITMGTVLGVACSRIGLNIVTAETHGMSQRMGMVDFFVRIGDVEAPLVSLASADIVVSLEMIEALRSVRYLKKCGWLLLSNVYLPPPNVDDVPPKRIIIETLEKLPIKSVLIDVEEIVKKLKDNRVVNMTMLGAFMAVDIVSKIIPVAIVEDVVEEMLGSTNREAFIMGYEQALEKMRRGELISKMC</sequence>
<dbReference type="Gene3D" id="3.40.920.10">
    <property type="entry name" value="Pyruvate-ferredoxin oxidoreductase, PFOR, domain III"/>
    <property type="match status" value="1"/>
</dbReference>
<proteinExistence type="predicted"/>
<dbReference type="Proteomes" id="UP001529235">
    <property type="component" value="Unassembled WGS sequence"/>
</dbReference>
<dbReference type="Pfam" id="PF01558">
    <property type="entry name" value="POR"/>
    <property type="match status" value="1"/>
</dbReference>
<evidence type="ECO:0000313" key="3">
    <source>
        <dbReference type="EMBL" id="MDK6029547.1"/>
    </source>
</evidence>
<reference evidence="3 4" key="1">
    <citation type="submission" date="2023-05" db="EMBL/GenBank/DDBJ databases">
        <title>A new hyperthermophilic archaea 'Ignisphaera cupida' sp. nov. and description of the family 'Ignisphaeraceae' fam. nov.</title>
        <authorList>
            <person name="Podosokorskaya O.A."/>
            <person name="Elcheninov A.G."/>
            <person name="Klukina A."/>
            <person name="Merkel A.Y."/>
        </authorList>
    </citation>
    <scope>NUCLEOTIDE SEQUENCE [LARGE SCALE GENOMIC DNA]</scope>
    <source>
        <strain evidence="3 4">4213-co</strain>
    </source>
</reference>
<dbReference type="InterPro" id="IPR002869">
    <property type="entry name" value="Pyrv_flavodox_OxRed_cen"/>
</dbReference>
<evidence type="ECO:0000313" key="4">
    <source>
        <dbReference type="Proteomes" id="UP001529235"/>
    </source>
</evidence>